<keyword evidence="1" id="KW-0812">Transmembrane</keyword>
<comment type="caution">
    <text evidence="2">The sequence shown here is derived from an EMBL/GenBank/DDBJ whole genome shotgun (WGS) entry which is preliminary data.</text>
</comment>
<evidence type="ECO:0000256" key="1">
    <source>
        <dbReference type="SAM" id="Phobius"/>
    </source>
</evidence>
<dbReference type="AlphaFoldDB" id="A0A1R2CE94"/>
<protein>
    <submittedName>
        <fullName evidence="2">Uncharacterized protein</fullName>
    </submittedName>
</protein>
<sequence length="206" mass="23989">MTEMTFFTLENEIVNTSISIKNLFPNFISLKTEKEIVHDIYDSIIDTRKVFRNDKIINLMSNQLKTYIYESISNSSSFMKFGTYRALTYLVQEALFILDNNISDHTQELDDFCSDVINYNDMVKITSAMADRDSKEFINSKLDGLIYFISTCCLFFLILYAVYYYPLLRSKIMLLKRMTKLFVIIPNPTLAVSTKISNSLNKNKIN</sequence>
<name>A0A1R2CE94_9CILI</name>
<organism evidence="2 3">
    <name type="scientific">Stentor coeruleus</name>
    <dbReference type="NCBI Taxonomy" id="5963"/>
    <lineage>
        <taxon>Eukaryota</taxon>
        <taxon>Sar</taxon>
        <taxon>Alveolata</taxon>
        <taxon>Ciliophora</taxon>
        <taxon>Postciliodesmatophora</taxon>
        <taxon>Heterotrichea</taxon>
        <taxon>Heterotrichida</taxon>
        <taxon>Stentoridae</taxon>
        <taxon>Stentor</taxon>
    </lineage>
</organism>
<dbReference type="EMBL" id="MPUH01000179">
    <property type="protein sequence ID" value="OMJ87338.1"/>
    <property type="molecule type" value="Genomic_DNA"/>
</dbReference>
<keyword evidence="1" id="KW-0472">Membrane</keyword>
<evidence type="ECO:0000313" key="3">
    <source>
        <dbReference type="Proteomes" id="UP000187209"/>
    </source>
</evidence>
<reference evidence="2 3" key="1">
    <citation type="submission" date="2016-11" db="EMBL/GenBank/DDBJ databases">
        <title>The macronuclear genome of Stentor coeruleus: a giant cell with tiny introns.</title>
        <authorList>
            <person name="Slabodnick M."/>
            <person name="Ruby J.G."/>
            <person name="Reiff S.B."/>
            <person name="Swart E.C."/>
            <person name="Gosai S."/>
            <person name="Prabakaran S."/>
            <person name="Witkowska E."/>
            <person name="Larue G.E."/>
            <person name="Fisher S."/>
            <person name="Freeman R.M."/>
            <person name="Gunawardena J."/>
            <person name="Chu W."/>
            <person name="Stover N.A."/>
            <person name="Gregory B.D."/>
            <person name="Nowacki M."/>
            <person name="Derisi J."/>
            <person name="Roy S.W."/>
            <person name="Marshall W.F."/>
            <person name="Sood P."/>
        </authorList>
    </citation>
    <scope>NUCLEOTIDE SEQUENCE [LARGE SCALE GENOMIC DNA]</scope>
    <source>
        <strain evidence="2">WM001</strain>
    </source>
</reference>
<evidence type="ECO:0000313" key="2">
    <source>
        <dbReference type="EMBL" id="OMJ87338.1"/>
    </source>
</evidence>
<proteinExistence type="predicted"/>
<gene>
    <name evidence="2" type="ORF">SteCoe_10933</name>
</gene>
<keyword evidence="1" id="KW-1133">Transmembrane helix</keyword>
<feature type="transmembrane region" description="Helical" evidence="1">
    <location>
        <begin position="145"/>
        <end position="168"/>
    </location>
</feature>
<keyword evidence="3" id="KW-1185">Reference proteome</keyword>
<dbReference type="Proteomes" id="UP000187209">
    <property type="component" value="Unassembled WGS sequence"/>
</dbReference>
<accession>A0A1R2CE94</accession>